<dbReference type="AlphaFoldDB" id="A0A263BRU4"/>
<reference evidence="1 2" key="2">
    <citation type="submission" date="2017-09" db="EMBL/GenBank/DDBJ databases">
        <title>Bacillus patelloidae sp. nov., isolated from the intestinal tract of a marine limpet.</title>
        <authorList>
            <person name="Liu R."/>
            <person name="Dong C."/>
            <person name="Shao Z."/>
        </authorList>
    </citation>
    <scope>NUCLEOTIDE SEQUENCE [LARGE SCALE GENOMIC DNA]</scope>
    <source>
        <strain evidence="1 2">SA5d-4</strain>
    </source>
</reference>
<sequence length="91" mass="10262">MSNFQQQQELRQMRCCVYLNNQSGRFTAFCTPVEASGTLCPERQGHTVVMGFTFGTTLPPGQACEGCRDLGQAFNQMNMFNDMTIEFPDHL</sequence>
<dbReference type="EMBL" id="NPIA01000006">
    <property type="protein sequence ID" value="OZM56430.1"/>
    <property type="molecule type" value="Genomic_DNA"/>
</dbReference>
<dbReference type="Proteomes" id="UP000217083">
    <property type="component" value="Unassembled WGS sequence"/>
</dbReference>
<name>A0A263BRU4_9BACI</name>
<dbReference type="RefSeq" id="WP_094925389.1">
    <property type="nucleotide sequence ID" value="NZ_NPIA01000006.1"/>
</dbReference>
<proteinExistence type="predicted"/>
<evidence type="ECO:0000313" key="2">
    <source>
        <dbReference type="Proteomes" id="UP000217083"/>
    </source>
</evidence>
<organism evidence="1 2">
    <name type="scientific">Lottiidibacillus patelloidae</name>
    <dbReference type="NCBI Taxonomy" id="2670334"/>
    <lineage>
        <taxon>Bacteria</taxon>
        <taxon>Bacillati</taxon>
        <taxon>Bacillota</taxon>
        <taxon>Bacilli</taxon>
        <taxon>Bacillales</taxon>
        <taxon>Bacillaceae</taxon>
        <taxon>Lottiidibacillus</taxon>
    </lineage>
</organism>
<gene>
    <name evidence="1" type="ORF">CIB95_11690</name>
</gene>
<reference evidence="2" key="1">
    <citation type="submission" date="2017-08" db="EMBL/GenBank/DDBJ databases">
        <authorList>
            <person name="Huang Z."/>
        </authorList>
    </citation>
    <scope>NUCLEOTIDE SEQUENCE [LARGE SCALE GENOMIC DNA]</scope>
    <source>
        <strain evidence="2">SA5d-4</strain>
    </source>
</reference>
<accession>A0A263BRU4</accession>
<protein>
    <submittedName>
        <fullName evidence="1">Uncharacterized protein</fullName>
    </submittedName>
</protein>
<comment type="caution">
    <text evidence="1">The sequence shown here is derived from an EMBL/GenBank/DDBJ whole genome shotgun (WGS) entry which is preliminary data.</text>
</comment>
<keyword evidence="2" id="KW-1185">Reference proteome</keyword>
<evidence type="ECO:0000313" key="1">
    <source>
        <dbReference type="EMBL" id="OZM56430.1"/>
    </source>
</evidence>